<accession>A0ABS5SAG3</accession>
<sequence length="89" mass="9274">MKRILAGVLMVAFAATMAAAADTVTMKAKNGDVTFNHKAHSATIACKECHGEAAPGKLTLGKDAAHKLCKGCHDAKKQGPVKCGECHKK</sequence>
<dbReference type="InterPro" id="IPR036280">
    <property type="entry name" value="Multihaem_cyt_sf"/>
</dbReference>
<keyword evidence="2" id="KW-0349">Heme</keyword>
<organism evidence="8 9">
    <name type="scientific">Geomobilimonas luticola</name>
    <dbReference type="NCBI Taxonomy" id="1114878"/>
    <lineage>
        <taxon>Bacteria</taxon>
        <taxon>Pseudomonadati</taxon>
        <taxon>Thermodesulfobacteriota</taxon>
        <taxon>Desulfuromonadia</taxon>
        <taxon>Geobacterales</taxon>
        <taxon>Geobacteraceae</taxon>
        <taxon>Geomobilimonas</taxon>
    </lineage>
</organism>
<feature type="domain" description="Cytochrome c7-like" evidence="7">
    <location>
        <begin position="33"/>
        <end position="88"/>
    </location>
</feature>
<dbReference type="Proteomes" id="UP000756860">
    <property type="component" value="Unassembled WGS sequence"/>
</dbReference>
<evidence type="ECO:0000313" key="8">
    <source>
        <dbReference type="EMBL" id="MBT0651602.1"/>
    </source>
</evidence>
<proteinExistence type="predicted"/>
<dbReference type="RefSeq" id="WP_214173607.1">
    <property type="nucleotide sequence ID" value="NZ_JAHCVK010000001.1"/>
</dbReference>
<gene>
    <name evidence="8" type="ORF">KI810_00915</name>
</gene>
<keyword evidence="6" id="KW-0732">Signal</keyword>
<comment type="caution">
    <text evidence="8">The sequence shown here is derived from an EMBL/GenBank/DDBJ whole genome shotgun (WGS) entry which is preliminary data.</text>
</comment>
<evidence type="ECO:0000256" key="3">
    <source>
        <dbReference type="ARBA" id="ARBA00022723"/>
    </source>
</evidence>
<evidence type="ECO:0000259" key="7">
    <source>
        <dbReference type="Pfam" id="PF14522"/>
    </source>
</evidence>
<dbReference type="InterPro" id="IPR002322">
    <property type="entry name" value="Cyt_c_III"/>
</dbReference>
<evidence type="ECO:0000256" key="4">
    <source>
        <dbReference type="ARBA" id="ARBA00022982"/>
    </source>
</evidence>
<dbReference type="Pfam" id="PF14522">
    <property type="entry name" value="Cytochrome_C7"/>
    <property type="match status" value="1"/>
</dbReference>
<dbReference type="Gene3D" id="3.90.10.10">
    <property type="entry name" value="Cytochrome C3"/>
    <property type="match status" value="1"/>
</dbReference>
<dbReference type="SUPFAM" id="SSF48695">
    <property type="entry name" value="Multiheme cytochromes"/>
    <property type="match status" value="1"/>
</dbReference>
<evidence type="ECO:0000256" key="6">
    <source>
        <dbReference type="SAM" id="SignalP"/>
    </source>
</evidence>
<keyword evidence="1" id="KW-0813">Transport</keyword>
<evidence type="ECO:0000256" key="5">
    <source>
        <dbReference type="ARBA" id="ARBA00023004"/>
    </source>
</evidence>
<keyword evidence="9" id="KW-1185">Reference proteome</keyword>
<evidence type="ECO:0000256" key="1">
    <source>
        <dbReference type="ARBA" id="ARBA00022448"/>
    </source>
</evidence>
<keyword evidence="5" id="KW-0408">Iron</keyword>
<dbReference type="EMBL" id="JAHCVK010000001">
    <property type="protein sequence ID" value="MBT0651602.1"/>
    <property type="molecule type" value="Genomic_DNA"/>
</dbReference>
<feature type="signal peptide" evidence="6">
    <location>
        <begin position="1"/>
        <end position="20"/>
    </location>
</feature>
<evidence type="ECO:0000313" key="9">
    <source>
        <dbReference type="Proteomes" id="UP000756860"/>
    </source>
</evidence>
<keyword evidence="4" id="KW-0249">Electron transport</keyword>
<name>A0ABS5SAG3_9BACT</name>
<keyword evidence="3" id="KW-0479">Metal-binding</keyword>
<protein>
    <submittedName>
        <fullName evidence="8">Cytochrome c family protein</fullName>
    </submittedName>
</protein>
<feature type="chain" id="PRO_5046858601" evidence="6">
    <location>
        <begin position="21"/>
        <end position="89"/>
    </location>
</feature>
<dbReference type="InterPro" id="IPR029467">
    <property type="entry name" value="Cyt_c7-like"/>
</dbReference>
<dbReference type="PRINTS" id="PR00609">
    <property type="entry name" value="CYTOCHROMEC3"/>
</dbReference>
<reference evidence="8 9" key="1">
    <citation type="submission" date="2021-05" db="EMBL/GenBank/DDBJ databases">
        <title>The draft genome of Geobacter luticola JCM 17780.</title>
        <authorList>
            <person name="Xu Z."/>
            <person name="Masuda Y."/>
            <person name="Itoh H."/>
            <person name="Senoo K."/>
        </authorList>
    </citation>
    <scope>NUCLEOTIDE SEQUENCE [LARGE SCALE GENOMIC DNA]</scope>
    <source>
        <strain evidence="8 9">JCM 17780</strain>
    </source>
</reference>
<evidence type="ECO:0000256" key="2">
    <source>
        <dbReference type="ARBA" id="ARBA00022617"/>
    </source>
</evidence>
<dbReference type="CDD" id="cd08168">
    <property type="entry name" value="Cytochrom_C3"/>
    <property type="match status" value="1"/>
</dbReference>